<evidence type="ECO:0000313" key="2">
    <source>
        <dbReference type="Proteomes" id="UP000887574"/>
    </source>
</evidence>
<name>A0A915DD87_9BILA</name>
<proteinExistence type="predicted"/>
<dbReference type="Proteomes" id="UP000887574">
    <property type="component" value="Unplaced"/>
</dbReference>
<sequence>MNGILFFLLECWKVYFNGLVAYHSDRNETNSYFKKLAYGQPNPQLLEKLKQDLCKARQQFENTDGVTSHDESMLQTKRLIDNWSIIDVPSSSHSQQYRVKSRSKVFVEFSSGLRINTEKNVQMLPFFSEMVNEPVHGYTEKNSCQALKRFVQRGILNIAGHRTTRDIDTGVFTNIMIVNVPKIEVKNADFSASAISQKAAEQCCSKKILNQLFCHDVIKEAAVEFHKRRKAFEDPSKDLDMKMQAYLLRTSATGFAKILDELQKHEENFY</sequence>
<evidence type="ECO:0000256" key="1">
    <source>
        <dbReference type="SAM" id="SignalP"/>
    </source>
</evidence>
<dbReference type="WBParaSite" id="jg18650">
    <property type="protein sequence ID" value="jg18650"/>
    <property type="gene ID" value="jg18650"/>
</dbReference>
<feature type="signal peptide" evidence="1">
    <location>
        <begin position="1"/>
        <end position="16"/>
    </location>
</feature>
<accession>A0A915DD87</accession>
<feature type="chain" id="PRO_5037042810" evidence="1">
    <location>
        <begin position="17"/>
        <end position="270"/>
    </location>
</feature>
<evidence type="ECO:0000313" key="3">
    <source>
        <dbReference type="WBParaSite" id="jg18650"/>
    </source>
</evidence>
<dbReference type="AlphaFoldDB" id="A0A915DD87"/>
<keyword evidence="1" id="KW-0732">Signal</keyword>
<protein>
    <submittedName>
        <fullName evidence="3">Uncharacterized protein</fullName>
    </submittedName>
</protein>
<organism evidence="2 3">
    <name type="scientific">Ditylenchus dipsaci</name>
    <dbReference type="NCBI Taxonomy" id="166011"/>
    <lineage>
        <taxon>Eukaryota</taxon>
        <taxon>Metazoa</taxon>
        <taxon>Ecdysozoa</taxon>
        <taxon>Nematoda</taxon>
        <taxon>Chromadorea</taxon>
        <taxon>Rhabditida</taxon>
        <taxon>Tylenchina</taxon>
        <taxon>Tylenchomorpha</taxon>
        <taxon>Sphaerularioidea</taxon>
        <taxon>Anguinidae</taxon>
        <taxon>Anguininae</taxon>
        <taxon>Ditylenchus</taxon>
    </lineage>
</organism>
<reference evidence="3" key="1">
    <citation type="submission" date="2022-11" db="UniProtKB">
        <authorList>
            <consortium name="WormBaseParasite"/>
        </authorList>
    </citation>
    <scope>IDENTIFICATION</scope>
</reference>
<keyword evidence="2" id="KW-1185">Reference proteome</keyword>